<keyword evidence="4" id="KW-1185">Reference proteome</keyword>
<dbReference type="InterPro" id="IPR028846">
    <property type="entry name" value="Recoverin"/>
</dbReference>
<dbReference type="PRINTS" id="PR00450">
    <property type="entry name" value="RECOVERIN"/>
</dbReference>
<dbReference type="Proteomes" id="UP000267096">
    <property type="component" value="Unassembled WGS sequence"/>
</dbReference>
<evidence type="ECO:0000313" key="3">
    <source>
        <dbReference type="EMBL" id="VDK52575.1"/>
    </source>
</evidence>
<dbReference type="EMBL" id="UYRR01031783">
    <property type="protein sequence ID" value="VDK52575.1"/>
    <property type="molecule type" value="Genomic_DNA"/>
</dbReference>
<protein>
    <submittedName>
        <fullName evidence="5">EF-hand domain-containing protein</fullName>
    </submittedName>
</protein>
<dbReference type="PANTHER" id="PTHR23055:SF172">
    <property type="entry name" value="EF-HAND DOMAIN-CONTAINING PROTEIN"/>
    <property type="match status" value="1"/>
</dbReference>
<proteinExistence type="predicted"/>
<dbReference type="InterPro" id="IPR011992">
    <property type="entry name" value="EF-hand-dom_pair"/>
</dbReference>
<dbReference type="GO" id="GO:0005509">
    <property type="term" value="F:calcium ion binding"/>
    <property type="evidence" value="ECO:0007669"/>
    <property type="project" value="InterPro"/>
</dbReference>
<dbReference type="OrthoDB" id="191686at2759"/>
<feature type="region of interest" description="Disordered" evidence="2">
    <location>
        <begin position="1"/>
        <end position="29"/>
    </location>
</feature>
<dbReference type="PANTHER" id="PTHR23055">
    <property type="entry name" value="CALCIUM BINDING PROTEINS"/>
    <property type="match status" value="1"/>
</dbReference>
<evidence type="ECO:0000256" key="1">
    <source>
        <dbReference type="ARBA" id="ARBA00022737"/>
    </source>
</evidence>
<evidence type="ECO:0000313" key="5">
    <source>
        <dbReference type="WBParaSite" id="ASIM_0001508101-mRNA-1"/>
    </source>
</evidence>
<dbReference type="AlphaFoldDB" id="A0A0M3K2E2"/>
<keyword evidence="1" id="KW-0677">Repeat</keyword>
<name>A0A0M3K2E2_ANISI</name>
<evidence type="ECO:0000313" key="4">
    <source>
        <dbReference type="Proteomes" id="UP000267096"/>
    </source>
</evidence>
<dbReference type="WBParaSite" id="ASIM_0001508101-mRNA-1">
    <property type="protein sequence ID" value="ASIM_0001508101-mRNA-1"/>
    <property type="gene ID" value="ASIM_0001508101"/>
</dbReference>
<reference evidence="3 4" key="2">
    <citation type="submission" date="2018-11" db="EMBL/GenBank/DDBJ databases">
        <authorList>
            <consortium name="Pathogen Informatics"/>
        </authorList>
    </citation>
    <scope>NUCLEOTIDE SEQUENCE [LARGE SCALE GENOMIC DNA]</scope>
</reference>
<sequence>MGKNNSKEASAAPERGDKPKKANRRLSSGELHDLEMKTYFSRKELKKWYKDFVRDCPTGELKLDEFQSIYKQFFPNGDPSKFAAFVFNVFDSNKACFL</sequence>
<dbReference type="SUPFAM" id="SSF47473">
    <property type="entry name" value="EF-hand"/>
    <property type="match status" value="1"/>
</dbReference>
<reference evidence="5" key="1">
    <citation type="submission" date="2017-02" db="UniProtKB">
        <authorList>
            <consortium name="WormBaseParasite"/>
        </authorList>
    </citation>
    <scope>IDENTIFICATION</scope>
</reference>
<evidence type="ECO:0000256" key="2">
    <source>
        <dbReference type="SAM" id="MobiDB-lite"/>
    </source>
</evidence>
<accession>A0A0M3K2E2</accession>
<organism evidence="5">
    <name type="scientific">Anisakis simplex</name>
    <name type="common">Herring worm</name>
    <dbReference type="NCBI Taxonomy" id="6269"/>
    <lineage>
        <taxon>Eukaryota</taxon>
        <taxon>Metazoa</taxon>
        <taxon>Ecdysozoa</taxon>
        <taxon>Nematoda</taxon>
        <taxon>Chromadorea</taxon>
        <taxon>Rhabditida</taxon>
        <taxon>Spirurina</taxon>
        <taxon>Ascaridomorpha</taxon>
        <taxon>Ascaridoidea</taxon>
        <taxon>Anisakidae</taxon>
        <taxon>Anisakis</taxon>
        <taxon>Anisakis simplex complex</taxon>
    </lineage>
</organism>
<gene>
    <name evidence="3" type="ORF">ASIM_LOCUS14491</name>
</gene>
<dbReference type="Gene3D" id="1.10.238.10">
    <property type="entry name" value="EF-hand"/>
    <property type="match status" value="1"/>
</dbReference>